<dbReference type="Pfam" id="PF02518">
    <property type="entry name" value="HATPase_c"/>
    <property type="match status" value="1"/>
</dbReference>
<evidence type="ECO:0000313" key="18">
    <source>
        <dbReference type="EMBL" id="PWQ92807.1"/>
    </source>
</evidence>
<evidence type="ECO:0000256" key="2">
    <source>
        <dbReference type="ARBA" id="ARBA00004141"/>
    </source>
</evidence>
<keyword evidence="13 15" id="KW-0902">Two-component regulatory system</keyword>
<feature type="transmembrane region" description="Helical" evidence="15">
    <location>
        <begin position="155"/>
        <end position="175"/>
    </location>
</feature>
<dbReference type="GO" id="GO:0005524">
    <property type="term" value="F:ATP binding"/>
    <property type="evidence" value="ECO:0007669"/>
    <property type="project" value="UniProtKB-KW"/>
</dbReference>
<keyword evidence="4 15" id="KW-1003">Cell membrane</keyword>
<dbReference type="SMART" id="SM00387">
    <property type="entry name" value="HATPase_c"/>
    <property type="match status" value="1"/>
</dbReference>
<dbReference type="InterPro" id="IPR050428">
    <property type="entry name" value="TCS_sensor_his_kinase"/>
</dbReference>
<evidence type="ECO:0000256" key="13">
    <source>
        <dbReference type="ARBA" id="ARBA00023012"/>
    </source>
</evidence>
<evidence type="ECO:0000259" key="17">
    <source>
        <dbReference type="PROSITE" id="PS50885"/>
    </source>
</evidence>
<keyword evidence="19" id="KW-1185">Reference proteome</keyword>
<dbReference type="GO" id="GO:0005886">
    <property type="term" value="C:plasma membrane"/>
    <property type="evidence" value="ECO:0007669"/>
    <property type="project" value="UniProtKB-SubCell"/>
</dbReference>
<keyword evidence="8 15" id="KW-0812">Transmembrane</keyword>
<evidence type="ECO:0000256" key="11">
    <source>
        <dbReference type="ARBA" id="ARBA00022840"/>
    </source>
</evidence>
<comment type="caution">
    <text evidence="18">The sequence shown here is derived from an EMBL/GenBank/DDBJ whole genome shotgun (WGS) entry which is preliminary data.</text>
</comment>
<dbReference type="InterPro" id="IPR003594">
    <property type="entry name" value="HATPase_dom"/>
</dbReference>
<evidence type="ECO:0000256" key="14">
    <source>
        <dbReference type="ARBA" id="ARBA00023136"/>
    </source>
</evidence>
<dbReference type="PROSITE" id="PS50885">
    <property type="entry name" value="HAMP"/>
    <property type="match status" value="1"/>
</dbReference>
<reference evidence="18 19" key="1">
    <citation type="submission" date="2018-05" db="EMBL/GenBank/DDBJ databases">
        <title>Leucothrix arctica sp. nov., isolated from Arctic seawater.</title>
        <authorList>
            <person name="Choi A."/>
            <person name="Baek K."/>
        </authorList>
    </citation>
    <scope>NUCLEOTIDE SEQUENCE [LARGE SCALE GENOMIC DNA]</scope>
    <source>
        <strain evidence="18 19">JCM 18388</strain>
    </source>
</reference>
<dbReference type="PRINTS" id="PR00344">
    <property type="entry name" value="BCTRLSENSOR"/>
</dbReference>
<keyword evidence="14 15" id="KW-0472">Membrane</keyword>
<dbReference type="InterPro" id="IPR036890">
    <property type="entry name" value="HATPase_C_sf"/>
</dbReference>
<dbReference type="Gene3D" id="3.30.565.10">
    <property type="entry name" value="Histidine kinase-like ATPase, C-terminal domain"/>
    <property type="match status" value="1"/>
</dbReference>
<keyword evidence="9 15" id="KW-0547">Nucleotide-binding</keyword>
<evidence type="ECO:0000313" key="19">
    <source>
        <dbReference type="Proteomes" id="UP000245539"/>
    </source>
</evidence>
<dbReference type="InterPro" id="IPR004358">
    <property type="entry name" value="Sig_transdc_His_kin-like_C"/>
</dbReference>
<dbReference type="SUPFAM" id="SSF47384">
    <property type="entry name" value="Homodimeric domain of signal transducing histidine kinase"/>
    <property type="match status" value="1"/>
</dbReference>
<evidence type="ECO:0000256" key="5">
    <source>
        <dbReference type="ARBA" id="ARBA00022519"/>
    </source>
</evidence>
<comment type="catalytic activity">
    <reaction evidence="1 15">
        <text>ATP + protein L-histidine = ADP + protein N-phospho-L-histidine.</text>
        <dbReference type="EC" id="2.7.13.3"/>
    </reaction>
</comment>
<dbReference type="NCBIfam" id="TIGR01386">
    <property type="entry name" value="cztS_silS_copS"/>
    <property type="match status" value="1"/>
</dbReference>
<dbReference type="Gene3D" id="1.10.287.130">
    <property type="match status" value="1"/>
</dbReference>
<dbReference type="InterPro" id="IPR006290">
    <property type="entry name" value="CztS_silS_copS"/>
</dbReference>
<evidence type="ECO:0000259" key="16">
    <source>
        <dbReference type="PROSITE" id="PS50109"/>
    </source>
</evidence>
<comment type="subcellular location">
    <subcellularLocation>
        <location evidence="3 15">Cell inner membrane</location>
    </subcellularLocation>
    <subcellularLocation>
        <location evidence="2">Membrane</location>
        <topology evidence="2">Multi-pass membrane protein</topology>
    </subcellularLocation>
</comment>
<feature type="domain" description="HAMP" evidence="17">
    <location>
        <begin position="176"/>
        <end position="229"/>
    </location>
</feature>
<evidence type="ECO:0000256" key="4">
    <source>
        <dbReference type="ARBA" id="ARBA00022475"/>
    </source>
</evidence>
<keyword evidence="5 15" id="KW-0997">Cell inner membrane</keyword>
<name>A0A317C3D0_9GAMM</name>
<accession>A0A317C3D0</accession>
<dbReference type="InterPro" id="IPR003660">
    <property type="entry name" value="HAMP_dom"/>
</dbReference>
<dbReference type="PANTHER" id="PTHR45436:SF15">
    <property type="entry name" value="SENSOR HISTIDINE KINASE CUSS"/>
    <property type="match status" value="1"/>
</dbReference>
<dbReference type="Pfam" id="PF00512">
    <property type="entry name" value="HisKA"/>
    <property type="match status" value="1"/>
</dbReference>
<dbReference type="PROSITE" id="PS50109">
    <property type="entry name" value="HIS_KIN"/>
    <property type="match status" value="1"/>
</dbReference>
<feature type="domain" description="Histidine kinase" evidence="16">
    <location>
        <begin position="237"/>
        <end position="451"/>
    </location>
</feature>
<dbReference type="EC" id="2.7.13.3" evidence="15"/>
<gene>
    <name evidence="18" type="ORF">DKW60_19555</name>
</gene>
<evidence type="ECO:0000256" key="7">
    <source>
        <dbReference type="ARBA" id="ARBA00022679"/>
    </source>
</evidence>
<evidence type="ECO:0000256" key="8">
    <source>
        <dbReference type="ARBA" id="ARBA00022692"/>
    </source>
</evidence>
<sequence length="454" mass="51456">MIFSRKPSMRRKLVLMFLGTTVAVHLILSAVAQKMTKSYFYDSESAHIENKFNGLNEKSSLDYTDPKAVKHFGKALINIWNLTDNKVTYQNSPILLPIESNNFFLKNDGDEYTSMWELEGNHYLSSSFFVNKENTLVLGLNVNHHIEFFEAVGTLMFWFTTIVSLLAGIYSAVIVNNGLKPLKKLEGYLARIRPGRLDIRVPKDELPEELENLAEVQNSMLDRLDLGFQRLSDFSTDIAHELRTPLTNMTTQMQVSLANDRSPDEYRDILGSNLEELERITKTINDTLYLAKAENSLLYKNNETLDLAKEMSQLIEYHNIIAEDKEIVIEFTGEGELYIDKHMFQRAMNNLLSNAIRHAHENTQICVKITHPNKSLGISISNIGDTISESTLPFIFDRFYRGDCSRENDSTTGAGLGLAITKSIIETYHGVISVTSKDGLTTFEILFPPPNSTS</sequence>
<keyword evidence="12 15" id="KW-1133">Transmembrane helix</keyword>
<dbReference type="CDD" id="cd00082">
    <property type="entry name" value="HisKA"/>
    <property type="match status" value="1"/>
</dbReference>
<evidence type="ECO:0000256" key="15">
    <source>
        <dbReference type="RuleBase" id="RU364088"/>
    </source>
</evidence>
<proteinExistence type="predicted"/>
<keyword evidence="10 15" id="KW-0418">Kinase</keyword>
<dbReference type="Proteomes" id="UP000245539">
    <property type="component" value="Unassembled WGS sequence"/>
</dbReference>
<evidence type="ECO:0000256" key="3">
    <source>
        <dbReference type="ARBA" id="ARBA00004533"/>
    </source>
</evidence>
<comment type="function">
    <text evidence="15">Member of a two-component regulatory system.</text>
</comment>
<evidence type="ECO:0000256" key="12">
    <source>
        <dbReference type="ARBA" id="ARBA00022989"/>
    </source>
</evidence>
<dbReference type="SUPFAM" id="SSF55874">
    <property type="entry name" value="ATPase domain of HSP90 chaperone/DNA topoisomerase II/histidine kinase"/>
    <property type="match status" value="1"/>
</dbReference>
<keyword evidence="7 15" id="KW-0808">Transferase</keyword>
<evidence type="ECO:0000256" key="6">
    <source>
        <dbReference type="ARBA" id="ARBA00022553"/>
    </source>
</evidence>
<dbReference type="AlphaFoldDB" id="A0A317C3D0"/>
<dbReference type="PANTHER" id="PTHR45436">
    <property type="entry name" value="SENSOR HISTIDINE KINASE YKOH"/>
    <property type="match status" value="1"/>
</dbReference>
<keyword evidence="11 15" id="KW-0067">ATP-binding</keyword>
<keyword evidence="6" id="KW-0597">Phosphoprotein</keyword>
<evidence type="ECO:0000256" key="10">
    <source>
        <dbReference type="ARBA" id="ARBA00022777"/>
    </source>
</evidence>
<evidence type="ECO:0000256" key="1">
    <source>
        <dbReference type="ARBA" id="ARBA00000085"/>
    </source>
</evidence>
<dbReference type="EMBL" id="QGKM01000076">
    <property type="protein sequence ID" value="PWQ92807.1"/>
    <property type="molecule type" value="Genomic_DNA"/>
</dbReference>
<dbReference type="InterPro" id="IPR003661">
    <property type="entry name" value="HisK_dim/P_dom"/>
</dbReference>
<dbReference type="SMART" id="SM00388">
    <property type="entry name" value="HisKA"/>
    <property type="match status" value="1"/>
</dbReference>
<organism evidence="18 19">
    <name type="scientific">Leucothrix pacifica</name>
    <dbReference type="NCBI Taxonomy" id="1247513"/>
    <lineage>
        <taxon>Bacteria</taxon>
        <taxon>Pseudomonadati</taxon>
        <taxon>Pseudomonadota</taxon>
        <taxon>Gammaproteobacteria</taxon>
        <taxon>Thiotrichales</taxon>
        <taxon>Thiotrichaceae</taxon>
        <taxon>Leucothrix</taxon>
    </lineage>
</organism>
<dbReference type="Gene3D" id="6.10.340.10">
    <property type="match status" value="1"/>
</dbReference>
<dbReference type="OrthoDB" id="9809766at2"/>
<dbReference type="CDD" id="cd06225">
    <property type="entry name" value="HAMP"/>
    <property type="match status" value="1"/>
</dbReference>
<protein>
    <recommendedName>
        <fullName evidence="15">Sensor protein</fullName>
        <ecNumber evidence="15">2.7.13.3</ecNumber>
    </recommendedName>
</protein>
<dbReference type="GO" id="GO:0000155">
    <property type="term" value="F:phosphorelay sensor kinase activity"/>
    <property type="evidence" value="ECO:0007669"/>
    <property type="project" value="InterPro"/>
</dbReference>
<dbReference type="InterPro" id="IPR036097">
    <property type="entry name" value="HisK_dim/P_sf"/>
</dbReference>
<evidence type="ECO:0000256" key="9">
    <source>
        <dbReference type="ARBA" id="ARBA00022741"/>
    </source>
</evidence>
<dbReference type="SMART" id="SM00304">
    <property type="entry name" value="HAMP"/>
    <property type="match status" value="1"/>
</dbReference>
<dbReference type="InterPro" id="IPR005467">
    <property type="entry name" value="His_kinase_dom"/>
</dbReference>